<keyword evidence="2" id="KW-0378">Hydrolase</keyword>
<evidence type="ECO:0000256" key="5">
    <source>
        <dbReference type="ARBA" id="ARBA00023295"/>
    </source>
</evidence>
<evidence type="ECO:0000313" key="7">
    <source>
        <dbReference type="EMBL" id="GBM24525.1"/>
    </source>
</evidence>
<sequence length="283" mass="30693">MGGGARSALRGLGSPRRGGARPSVQEEGRSDDPRKFSPDLDLSTSRITHCVHRKFLIMHKYLGVARNFYRPFTSLPNFFKISEEVTESLSFNKPVVALESTVITHGLPFPENMKTAAKVEEIVRQNNAIPATIGILNGEVHIGMNSAEMTSLASNKDVLKVSRRDLPYVISQHLSGGTTVAATMALAYRSGISVFATGGIGGVHRGGETTMDVSADLFELSKTPIAVVSAGVKSILDIGRTLEYLGKKIGVVLYQFSKPTAAVSDKSLKAKYWRSDKQLEVQR</sequence>
<dbReference type="InterPro" id="IPR022830">
    <property type="entry name" value="Indigdn_synthA-like"/>
</dbReference>
<evidence type="ECO:0000256" key="6">
    <source>
        <dbReference type="SAM" id="MobiDB-lite"/>
    </source>
</evidence>
<dbReference type="SUPFAM" id="SSF110581">
    <property type="entry name" value="Indigoidine synthase A-like"/>
    <property type="match status" value="1"/>
</dbReference>
<evidence type="ECO:0000256" key="1">
    <source>
        <dbReference type="ARBA" id="ARBA00022723"/>
    </source>
</evidence>
<dbReference type="PANTHER" id="PTHR42909:SF1">
    <property type="entry name" value="CARBOHYDRATE KINASE PFKB DOMAIN-CONTAINING PROTEIN"/>
    <property type="match status" value="1"/>
</dbReference>
<dbReference type="AlphaFoldDB" id="A0A4Y2E9T5"/>
<reference evidence="7 8" key="1">
    <citation type="journal article" date="2019" name="Sci. Rep.">
        <title>Orb-weaving spider Araneus ventricosus genome elucidates the spidroin gene catalogue.</title>
        <authorList>
            <person name="Kono N."/>
            <person name="Nakamura H."/>
            <person name="Ohtoshi R."/>
            <person name="Moran D.A.P."/>
            <person name="Shinohara A."/>
            <person name="Yoshida Y."/>
            <person name="Fujiwara M."/>
            <person name="Mori M."/>
            <person name="Tomita M."/>
            <person name="Arakawa K."/>
        </authorList>
    </citation>
    <scope>NUCLEOTIDE SEQUENCE [LARGE SCALE GENOMIC DNA]</scope>
</reference>
<dbReference type="GO" id="GO:0016798">
    <property type="term" value="F:hydrolase activity, acting on glycosyl bonds"/>
    <property type="evidence" value="ECO:0007669"/>
    <property type="project" value="UniProtKB-KW"/>
</dbReference>
<name>A0A4Y2E9T5_ARAVE</name>
<dbReference type="EMBL" id="BGPR01000521">
    <property type="protein sequence ID" value="GBM24525.1"/>
    <property type="molecule type" value="Genomic_DNA"/>
</dbReference>
<gene>
    <name evidence="7" type="primary">SPBC1861.05_1</name>
    <name evidence="7" type="ORF">AVEN_217110_1</name>
</gene>
<feature type="region of interest" description="Disordered" evidence="6">
    <location>
        <begin position="1"/>
        <end position="39"/>
    </location>
</feature>
<dbReference type="InterPro" id="IPR007342">
    <property type="entry name" value="PsuG"/>
</dbReference>
<dbReference type="OrthoDB" id="198885at2759"/>
<evidence type="ECO:0000256" key="3">
    <source>
        <dbReference type="ARBA" id="ARBA00023211"/>
    </source>
</evidence>
<dbReference type="GO" id="GO:0046872">
    <property type="term" value="F:metal ion binding"/>
    <property type="evidence" value="ECO:0007669"/>
    <property type="project" value="UniProtKB-KW"/>
</dbReference>
<evidence type="ECO:0000313" key="8">
    <source>
        <dbReference type="Proteomes" id="UP000499080"/>
    </source>
</evidence>
<evidence type="ECO:0000256" key="4">
    <source>
        <dbReference type="ARBA" id="ARBA00023239"/>
    </source>
</evidence>
<feature type="compositionally biased region" description="Basic and acidic residues" evidence="6">
    <location>
        <begin position="24"/>
        <end position="38"/>
    </location>
</feature>
<dbReference type="GO" id="GO:0005737">
    <property type="term" value="C:cytoplasm"/>
    <property type="evidence" value="ECO:0007669"/>
    <property type="project" value="TreeGrafter"/>
</dbReference>
<keyword evidence="5" id="KW-0326">Glycosidase</keyword>
<dbReference type="Proteomes" id="UP000499080">
    <property type="component" value="Unassembled WGS sequence"/>
</dbReference>
<organism evidence="7 8">
    <name type="scientific">Araneus ventricosus</name>
    <name type="common">Orbweaver spider</name>
    <name type="synonym">Epeira ventricosa</name>
    <dbReference type="NCBI Taxonomy" id="182803"/>
    <lineage>
        <taxon>Eukaryota</taxon>
        <taxon>Metazoa</taxon>
        <taxon>Ecdysozoa</taxon>
        <taxon>Arthropoda</taxon>
        <taxon>Chelicerata</taxon>
        <taxon>Arachnida</taxon>
        <taxon>Araneae</taxon>
        <taxon>Araneomorphae</taxon>
        <taxon>Entelegynae</taxon>
        <taxon>Araneoidea</taxon>
        <taxon>Araneidae</taxon>
        <taxon>Araneus</taxon>
    </lineage>
</organism>
<comment type="caution">
    <text evidence="7">The sequence shown here is derived from an EMBL/GenBank/DDBJ whole genome shotgun (WGS) entry which is preliminary data.</text>
</comment>
<feature type="compositionally biased region" description="Low complexity" evidence="6">
    <location>
        <begin position="1"/>
        <end position="14"/>
    </location>
</feature>
<evidence type="ECO:0000256" key="2">
    <source>
        <dbReference type="ARBA" id="ARBA00022801"/>
    </source>
</evidence>
<dbReference type="Pfam" id="PF04227">
    <property type="entry name" value="Indigoidine_A"/>
    <property type="match status" value="1"/>
</dbReference>
<proteinExistence type="predicted"/>
<accession>A0A4Y2E9T5</accession>
<keyword evidence="8" id="KW-1185">Reference proteome</keyword>
<dbReference type="GO" id="GO:0004730">
    <property type="term" value="F:pseudouridylate synthase activity"/>
    <property type="evidence" value="ECO:0007669"/>
    <property type="project" value="InterPro"/>
</dbReference>
<dbReference type="Gene3D" id="3.40.1790.10">
    <property type="entry name" value="Indigoidine synthase domain"/>
    <property type="match status" value="1"/>
</dbReference>
<dbReference type="PANTHER" id="PTHR42909">
    <property type="entry name" value="ZGC:136858"/>
    <property type="match status" value="1"/>
</dbReference>
<protein>
    <submittedName>
        <fullName evidence="7">Pseudouridine-metabolizing bifunctional protein C1861.05</fullName>
    </submittedName>
</protein>
<keyword evidence="1" id="KW-0479">Metal-binding</keyword>
<keyword evidence="4" id="KW-0456">Lyase</keyword>
<keyword evidence="3" id="KW-0464">Manganese</keyword>